<organism evidence="2 3">
    <name type="scientific">Streptomyces ziwulingensis</name>
    <dbReference type="NCBI Taxonomy" id="1045501"/>
    <lineage>
        <taxon>Bacteria</taxon>
        <taxon>Bacillati</taxon>
        <taxon>Actinomycetota</taxon>
        <taxon>Actinomycetes</taxon>
        <taxon>Kitasatosporales</taxon>
        <taxon>Streptomycetaceae</taxon>
        <taxon>Streptomyces</taxon>
    </lineage>
</organism>
<feature type="compositionally biased region" description="Basic and acidic residues" evidence="1">
    <location>
        <begin position="96"/>
        <end position="106"/>
    </location>
</feature>
<feature type="compositionally biased region" description="Gly residues" evidence="1">
    <location>
        <begin position="110"/>
        <end position="119"/>
    </location>
</feature>
<evidence type="ECO:0008006" key="4">
    <source>
        <dbReference type="Google" id="ProtNLM"/>
    </source>
</evidence>
<name>A0ABP9CZQ7_9ACTN</name>
<evidence type="ECO:0000313" key="3">
    <source>
        <dbReference type="Proteomes" id="UP001501265"/>
    </source>
</evidence>
<accession>A0ABP9CZQ7</accession>
<dbReference type="InterPro" id="IPR028037">
    <property type="entry name" value="Antitoxin_Rv0909/MT0933"/>
</dbReference>
<keyword evidence="3" id="KW-1185">Reference proteome</keyword>
<reference evidence="3" key="1">
    <citation type="journal article" date="2019" name="Int. J. Syst. Evol. Microbiol.">
        <title>The Global Catalogue of Microorganisms (GCM) 10K type strain sequencing project: providing services to taxonomists for standard genome sequencing and annotation.</title>
        <authorList>
            <consortium name="The Broad Institute Genomics Platform"/>
            <consortium name="The Broad Institute Genome Sequencing Center for Infectious Disease"/>
            <person name="Wu L."/>
            <person name="Ma J."/>
        </authorList>
    </citation>
    <scope>NUCLEOTIDE SEQUENCE [LARGE SCALE GENOMIC DNA]</scope>
    <source>
        <strain evidence="3">JCM 18081</strain>
    </source>
</reference>
<proteinExistence type="predicted"/>
<comment type="caution">
    <text evidence="2">The sequence shown here is derived from an EMBL/GenBank/DDBJ whole genome shotgun (WGS) entry which is preliminary data.</text>
</comment>
<feature type="region of interest" description="Disordered" evidence="1">
    <location>
        <begin position="51"/>
        <end position="132"/>
    </location>
</feature>
<dbReference type="EMBL" id="BAABIG010000080">
    <property type="protein sequence ID" value="GAA4820569.1"/>
    <property type="molecule type" value="Genomic_DNA"/>
</dbReference>
<protein>
    <recommendedName>
        <fullName evidence="4">Antitoxin</fullName>
    </recommendedName>
</protein>
<evidence type="ECO:0000313" key="2">
    <source>
        <dbReference type="EMBL" id="GAA4820569.1"/>
    </source>
</evidence>
<dbReference type="Pfam" id="PF14013">
    <property type="entry name" value="MT0933_antitox"/>
    <property type="match status" value="1"/>
</dbReference>
<feature type="compositionally biased region" description="Low complexity" evidence="1">
    <location>
        <begin position="1"/>
        <end position="12"/>
    </location>
</feature>
<feature type="compositionally biased region" description="Low complexity" evidence="1">
    <location>
        <begin position="19"/>
        <end position="32"/>
    </location>
</feature>
<dbReference type="Proteomes" id="UP001501265">
    <property type="component" value="Unassembled WGS sequence"/>
</dbReference>
<sequence>MAPSPTLSRSPSSSPPGKPSTTRPARAPAGNRPRGRWTMGLLDNLKAKLGPAKGKVSDLAQQHGDKIQHGLDRAAKTVDEKTKGKYSDRIQTGTGKAKDAMDRLAHQEGPGSGPGGGTPGSTPPSGPVPPAG</sequence>
<feature type="compositionally biased region" description="Pro residues" evidence="1">
    <location>
        <begin position="121"/>
        <end position="132"/>
    </location>
</feature>
<feature type="region of interest" description="Disordered" evidence="1">
    <location>
        <begin position="1"/>
        <end position="38"/>
    </location>
</feature>
<evidence type="ECO:0000256" key="1">
    <source>
        <dbReference type="SAM" id="MobiDB-lite"/>
    </source>
</evidence>
<feature type="compositionally biased region" description="Basic and acidic residues" evidence="1">
    <location>
        <begin position="63"/>
        <end position="88"/>
    </location>
</feature>
<gene>
    <name evidence="2" type="ORF">GCM10023220_62060</name>
</gene>